<feature type="compositionally biased region" description="Basic and acidic residues" evidence="1">
    <location>
        <begin position="343"/>
        <end position="356"/>
    </location>
</feature>
<proteinExistence type="predicted"/>
<evidence type="ECO:0000259" key="2">
    <source>
        <dbReference type="Pfam" id="PF04784"/>
    </source>
</evidence>
<feature type="region of interest" description="Disordered" evidence="1">
    <location>
        <begin position="329"/>
        <end position="366"/>
    </location>
</feature>
<dbReference type="EMBL" id="VOIH02000002">
    <property type="protein sequence ID" value="KAF3454968.1"/>
    <property type="molecule type" value="Genomic_DNA"/>
</dbReference>
<gene>
    <name evidence="4" type="ORF">FNV43_RR05416</name>
</gene>
<dbReference type="AlphaFoldDB" id="A0A8K0HMX1"/>
<accession>A0A8K0HMX1</accession>
<dbReference type="InterPro" id="IPR025757">
    <property type="entry name" value="MIP1_Leuzipper"/>
</dbReference>
<organism evidence="4 5">
    <name type="scientific">Rhamnella rubrinervis</name>
    <dbReference type="NCBI Taxonomy" id="2594499"/>
    <lineage>
        <taxon>Eukaryota</taxon>
        <taxon>Viridiplantae</taxon>
        <taxon>Streptophyta</taxon>
        <taxon>Embryophyta</taxon>
        <taxon>Tracheophyta</taxon>
        <taxon>Spermatophyta</taxon>
        <taxon>Magnoliopsida</taxon>
        <taxon>eudicotyledons</taxon>
        <taxon>Gunneridae</taxon>
        <taxon>Pentapetalae</taxon>
        <taxon>rosids</taxon>
        <taxon>fabids</taxon>
        <taxon>Rosales</taxon>
        <taxon>Rhamnaceae</taxon>
        <taxon>rhamnoid group</taxon>
        <taxon>Rhamneae</taxon>
        <taxon>Rhamnella</taxon>
    </lineage>
</organism>
<feature type="region of interest" description="Disordered" evidence="1">
    <location>
        <begin position="1"/>
        <end position="55"/>
    </location>
</feature>
<dbReference type="InterPro" id="IPR006869">
    <property type="entry name" value="DUF547"/>
</dbReference>
<sequence>MMSQSHPLRDHLHDSRRRSSKLPPPPDLDRDLHHHHQHESYASSSNNQASTTTAKATTNSCHRSFASKLGLIFSSNQNYFDQTQSLITKTTIPPCTCFNVSSKRWGTGLKLGCAELWTFMATHGDLSLNSPSTGNLIRKKKLSGQRKREELEREVSMLQKMLNQEEKVRQVLDHVHNRHNKGSALSIPNFLPPKMKELLAELAMVEGEIARLESQISQLQLGLKREQEATKESKPRQWPSHGTPYNPVSRSSSSSVHFSFPSPMNNVVHERMTFETKALHFISKAIKGDYNLTDFSLDEKKGNLRGFGGDQKENNNYFNEDKFQDKVVPRKSGILKPAPSPLRDPRNPSPKPRERNQGIPADLTPKSVSVTVNPEENIQNLQPNKLSEEILKCLNFIYIRLLRTTRAMELEKSGPISRSAYSSISSRSFRSETPINSKSSLMLQKESRQQDPYGIFNVEESIPRDIGPYKNLVIFTSSSMDPKCISTTNSVPLIRRLRVLMNSLHTVDLRSLTNQQKLAFWINTYNACIMHGFLQYGVPSTPEKLLNLMNRATLNIGGNIINAQAIEHYILRKPTSTNMKEAYRKADRDDKEAIVRELYGLESMDPNVTFALCCGTRSSPAVRIYTAEGVVAELEKSKLEYLQASIVVTGTRRIAIPELVLRNMLDFALDRDSLVEWVCHQLPTSGSLRKSMVDCFRGHSGGGKLSTTVDKIPYDFEFQYLLAI</sequence>
<dbReference type="Proteomes" id="UP000796880">
    <property type="component" value="Unassembled WGS sequence"/>
</dbReference>
<keyword evidence="5" id="KW-1185">Reference proteome</keyword>
<feature type="domain" description="Ternary complex factor MIP1 leucine-zipper" evidence="3">
    <location>
        <begin position="144"/>
        <end position="226"/>
    </location>
</feature>
<dbReference type="Pfam" id="PF04784">
    <property type="entry name" value="DUF547"/>
    <property type="match status" value="1"/>
</dbReference>
<evidence type="ECO:0000259" key="3">
    <source>
        <dbReference type="Pfam" id="PF14389"/>
    </source>
</evidence>
<evidence type="ECO:0000313" key="4">
    <source>
        <dbReference type="EMBL" id="KAF3454968.1"/>
    </source>
</evidence>
<feature type="region of interest" description="Disordered" evidence="1">
    <location>
        <begin position="223"/>
        <end position="252"/>
    </location>
</feature>
<dbReference type="Pfam" id="PF14389">
    <property type="entry name" value="Lzipper-MIP1"/>
    <property type="match status" value="1"/>
</dbReference>
<evidence type="ECO:0000313" key="5">
    <source>
        <dbReference type="Proteomes" id="UP000796880"/>
    </source>
</evidence>
<comment type="caution">
    <text evidence="4">The sequence shown here is derived from an EMBL/GenBank/DDBJ whole genome shotgun (WGS) entry which is preliminary data.</text>
</comment>
<dbReference type="OrthoDB" id="418495at2759"/>
<feature type="compositionally biased region" description="Low complexity" evidence="1">
    <location>
        <begin position="42"/>
        <end position="55"/>
    </location>
</feature>
<evidence type="ECO:0000256" key="1">
    <source>
        <dbReference type="SAM" id="MobiDB-lite"/>
    </source>
</evidence>
<dbReference type="PANTHER" id="PTHR46248">
    <property type="entry name" value="EXPRESSED PROTEIN"/>
    <property type="match status" value="1"/>
</dbReference>
<dbReference type="PANTHER" id="PTHR46248:SF6">
    <property type="entry name" value="OS03G0859900 PROTEIN"/>
    <property type="match status" value="1"/>
</dbReference>
<feature type="domain" description="DUF547" evidence="2">
    <location>
        <begin position="510"/>
        <end position="642"/>
    </location>
</feature>
<protein>
    <submittedName>
        <fullName evidence="4">Uncharacterized protein</fullName>
    </submittedName>
</protein>
<reference evidence="4" key="1">
    <citation type="submission" date="2020-03" db="EMBL/GenBank/DDBJ databases">
        <title>A high-quality chromosome-level genome assembly of a woody plant with both climbing and erect habits, Rhamnella rubrinervis.</title>
        <authorList>
            <person name="Lu Z."/>
            <person name="Yang Y."/>
            <person name="Zhu X."/>
            <person name="Sun Y."/>
        </authorList>
    </citation>
    <scope>NUCLEOTIDE SEQUENCE</scope>
    <source>
        <strain evidence="4">BYM</strain>
        <tissue evidence="4">Leaf</tissue>
    </source>
</reference>
<feature type="compositionally biased region" description="Basic and acidic residues" evidence="1">
    <location>
        <begin position="223"/>
        <end position="235"/>
    </location>
</feature>
<name>A0A8K0HMX1_9ROSA</name>